<gene>
    <name evidence="3" type="ordered locus">HCH_00148</name>
</gene>
<dbReference type="Proteomes" id="UP000000238">
    <property type="component" value="Chromosome"/>
</dbReference>
<dbReference type="Pfam" id="PF11172">
    <property type="entry name" value="DUF2959"/>
    <property type="match status" value="1"/>
</dbReference>
<dbReference type="KEGG" id="hch:HCH_00148"/>
<dbReference type="InterPro" id="IPR021342">
    <property type="entry name" value="DUF2959"/>
</dbReference>
<dbReference type="AlphaFoldDB" id="Q2SQK7"/>
<evidence type="ECO:0000313" key="4">
    <source>
        <dbReference type="Proteomes" id="UP000000238"/>
    </source>
</evidence>
<accession>Q2SQK7</accession>
<dbReference type="OrthoDB" id="9780401at2"/>
<dbReference type="STRING" id="349521.HCH_00148"/>
<proteinExistence type="predicted"/>
<dbReference type="eggNOG" id="ENOG502ZBMT">
    <property type="taxonomic scope" value="Bacteria"/>
</dbReference>
<sequence length="218" mass="24421">MSSLLFRLPLLLCLLLGLSACQSAYYSAMEKVGVHKRDIMVDRVGAARDAQEEAKEEFKSALDRFQNMFGKKDSTLQKQYDQLSAAFEDSEDAAEEVSKRIDAVEDVSEALFEEWEEELELYTSPKLKQDSAAKLAATKKKYQRLITAMRAAENRMQPVLNALRDQVLYLKHNLNASAIDGLKGELRSVESNVSRLVADMEKSIAEAESFIATLSDKG</sequence>
<reference evidence="3 4" key="1">
    <citation type="journal article" date="2005" name="Nucleic Acids Res.">
        <title>Genomic blueprint of Hahella chejuensis, a marine microbe producing an algicidal agent.</title>
        <authorList>
            <person name="Jeong H."/>
            <person name="Yim J.H."/>
            <person name="Lee C."/>
            <person name="Choi S.-H."/>
            <person name="Park Y.K."/>
            <person name="Yoon S.H."/>
            <person name="Hur C.-G."/>
            <person name="Kang H.-Y."/>
            <person name="Kim D."/>
            <person name="Lee H.H."/>
            <person name="Park K.H."/>
            <person name="Park S.-H."/>
            <person name="Park H.-S."/>
            <person name="Lee H.K."/>
            <person name="Oh T.K."/>
            <person name="Kim J.F."/>
        </authorList>
    </citation>
    <scope>NUCLEOTIDE SEQUENCE [LARGE SCALE GENOMIC DNA]</scope>
    <source>
        <strain evidence="3 4">KCTC 2396</strain>
    </source>
</reference>
<keyword evidence="4" id="KW-1185">Reference proteome</keyword>
<evidence type="ECO:0000313" key="3">
    <source>
        <dbReference type="EMBL" id="ABC27067.1"/>
    </source>
</evidence>
<keyword evidence="1" id="KW-0175">Coiled coil</keyword>
<evidence type="ECO:0000256" key="2">
    <source>
        <dbReference type="SAM" id="SignalP"/>
    </source>
</evidence>
<keyword evidence="2" id="KW-0732">Signal</keyword>
<feature type="coiled-coil region" evidence="1">
    <location>
        <begin position="48"/>
        <end position="107"/>
    </location>
</feature>
<feature type="chain" id="PRO_5004215312" description="DUF2959 domain-containing protein" evidence="2">
    <location>
        <begin position="25"/>
        <end position="218"/>
    </location>
</feature>
<organism evidence="3 4">
    <name type="scientific">Hahella chejuensis (strain KCTC 2396)</name>
    <dbReference type="NCBI Taxonomy" id="349521"/>
    <lineage>
        <taxon>Bacteria</taxon>
        <taxon>Pseudomonadati</taxon>
        <taxon>Pseudomonadota</taxon>
        <taxon>Gammaproteobacteria</taxon>
        <taxon>Oceanospirillales</taxon>
        <taxon>Hahellaceae</taxon>
        <taxon>Hahella</taxon>
    </lineage>
</organism>
<dbReference type="HOGENOM" id="CLU_1265460_0_0_6"/>
<protein>
    <recommendedName>
        <fullName evidence="5">DUF2959 domain-containing protein</fullName>
    </recommendedName>
</protein>
<evidence type="ECO:0000256" key="1">
    <source>
        <dbReference type="SAM" id="Coils"/>
    </source>
</evidence>
<evidence type="ECO:0008006" key="5">
    <source>
        <dbReference type="Google" id="ProtNLM"/>
    </source>
</evidence>
<feature type="signal peptide" evidence="2">
    <location>
        <begin position="1"/>
        <end position="24"/>
    </location>
</feature>
<dbReference type="RefSeq" id="WP_011394144.1">
    <property type="nucleotide sequence ID" value="NC_007645.1"/>
</dbReference>
<name>Q2SQK7_HAHCH</name>
<dbReference type="PROSITE" id="PS51257">
    <property type="entry name" value="PROKAR_LIPOPROTEIN"/>
    <property type="match status" value="1"/>
</dbReference>
<dbReference type="EMBL" id="CP000155">
    <property type="protein sequence ID" value="ABC27067.1"/>
    <property type="molecule type" value="Genomic_DNA"/>
</dbReference>